<dbReference type="PANTHER" id="PTHR46268:SF6">
    <property type="entry name" value="UNIVERSAL STRESS PROTEIN UP12"/>
    <property type="match status" value="1"/>
</dbReference>
<organism evidence="3 4">
    <name type="scientific">Pseudokineococcus marinus</name>
    <dbReference type="NCBI Taxonomy" id="351215"/>
    <lineage>
        <taxon>Bacteria</taxon>
        <taxon>Bacillati</taxon>
        <taxon>Actinomycetota</taxon>
        <taxon>Actinomycetes</taxon>
        <taxon>Kineosporiales</taxon>
        <taxon>Kineosporiaceae</taxon>
        <taxon>Pseudokineococcus</taxon>
    </lineage>
</organism>
<dbReference type="PRINTS" id="PR01438">
    <property type="entry name" value="UNVRSLSTRESS"/>
</dbReference>
<dbReference type="AlphaFoldDB" id="A0A849BMF2"/>
<dbReference type="Pfam" id="PF00582">
    <property type="entry name" value="Usp"/>
    <property type="match status" value="1"/>
</dbReference>
<evidence type="ECO:0000313" key="4">
    <source>
        <dbReference type="Proteomes" id="UP000555552"/>
    </source>
</evidence>
<dbReference type="Proteomes" id="UP000555552">
    <property type="component" value="Unassembled WGS sequence"/>
</dbReference>
<protein>
    <submittedName>
        <fullName evidence="3">Universal stress protein</fullName>
    </submittedName>
</protein>
<name>A0A849BMF2_9ACTN</name>
<accession>A0A849BMF2</accession>
<dbReference type="Gene3D" id="3.40.50.620">
    <property type="entry name" value="HUPs"/>
    <property type="match status" value="1"/>
</dbReference>
<dbReference type="InterPro" id="IPR014729">
    <property type="entry name" value="Rossmann-like_a/b/a_fold"/>
</dbReference>
<dbReference type="InterPro" id="IPR006015">
    <property type="entry name" value="Universal_stress_UspA"/>
</dbReference>
<evidence type="ECO:0000259" key="2">
    <source>
        <dbReference type="Pfam" id="PF00582"/>
    </source>
</evidence>
<gene>
    <name evidence="3" type="ORF">HLB09_12155</name>
</gene>
<dbReference type="SUPFAM" id="SSF52402">
    <property type="entry name" value="Adenine nucleotide alpha hydrolases-like"/>
    <property type="match status" value="1"/>
</dbReference>
<dbReference type="PANTHER" id="PTHR46268">
    <property type="entry name" value="STRESS RESPONSE PROTEIN NHAX"/>
    <property type="match status" value="1"/>
</dbReference>
<comment type="caution">
    <text evidence="3">The sequence shown here is derived from an EMBL/GenBank/DDBJ whole genome shotgun (WGS) entry which is preliminary data.</text>
</comment>
<dbReference type="EMBL" id="JABEMA010000203">
    <property type="protein sequence ID" value="NNH23831.1"/>
    <property type="molecule type" value="Genomic_DNA"/>
</dbReference>
<evidence type="ECO:0000256" key="1">
    <source>
        <dbReference type="ARBA" id="ARBA00008791"/>
    </source>
</evidence>
<feature type="domain" description="UspA" evidence="2">
    <location>
        <begin position="10"/>
        <end position="149"/>
    </location>
</feature>
<proteinExistence type="inferred from homology"/>
<evidence type="ECO:0000313" key="3">
    <source>
        <dbReference type="EMBL" id="NNH23831.1"/>
    </source>
</evidence>
<keyword evidence="4" id="KW-1185">Reference proteome</keyword>
<dbReference type="CDD" id="cd23659">
    <property type="entry name" value="USP_At3g01520-like"/>
    <property type="match status" value="1"/>
</dbReference>
<sequence>MRHVVVDGGVLVGDDGSEGARAALRYAAEEAVRRRAPLHVLRAWSLATGEDPPDAERGYVPPLEDVEAATREVVRRRAAGLVEGPGLPVDDLRVHVAHAAPARALVEASSGADVLVVGTRGRGGFARLLLGSTADQCVRHAACPVVVVR</sequence>
<reference evidence="3 4" key="1">
    <citation type="submission" date="2020-05" db="EMBL/GenBank/DDBJ databases">
        <title>MicrobeNet Type strains.</title>
        <authorList>
            <person name="Nicholson A.C."/>
        </authorList>
    </citation>
    <scope>NUCLEOTIDE SEQUENCE [LARGE SCALE GENOMIC DNA]</scope>
    <source>
        <strain evidence="3 4">JCM 14547</strain>
    </source>
</reference>
<comment type="similarity">
    <text evidence="1">Belongs to the universal stress protein A family.</text>
</comment>
<dbReference type="InterPro" id="IPR006016">
    <property type="entry name" value="UspA"/>
</dbReference>